<sequence length="80" mass="9010">MNSFHSECDIDPSSSNERIIDNALSANEVDDDSENESDTATKIVNAEGEISKNEEYENELEDSPLKEIYSEQTFTSFEVL</sequence>
<gene>
    <name evidence="2" type="ORF">RFULGI_LOCUS9114</name>
</gene>
<protein>
    <submittedName>
        <fullName evidence="2">17216_t:CDS:1</fullName>
    </submittedName>
</protein>
<proteinExistence type="predicted"/>
<feature type="compositionally biased region" description="Acidic residues" evidence="1">
    <location>
        <begin position="28"/>
        <end position="37"/>
    </location>
</feature>
<feature type="non-terminal residue" evidence="2">
    <location>
        <position position="80"/>
    </location>
</feature>
<organism evidence="2 3">
    <name type="scientific">Racocetra fulgida</name>
    <dbReference type="NCBI Taxonomy" id="60492"/>
    <lineage>
        <taxon>Eukaryota</taxon>
        <taxon>Fungi</taxon>
        <taxon>Fungi incertae sedis</taxon>
        <taxon>Mucoromycota</taxon>
        <taxon>Glomeromycotina</taxon>
        <taxon>Glomeromycetes</taxon>
        <taxon>Diversisporales</taxon>
        <taxon>Gigasporaceae</taxon>
        <taxon>Racocetra</taxon>
    </lineage>
</organism>
<evidence type="ECO:0000313" key="2">
    <source>
        <dbReference type="EMBL" id="CAG8668138.1"/>
    </source>
</evidence>
<dbReference type="Proteomes" id="UP000789396">
    <property type="component" value="Unassembled WGS sequence"/>
</dbReference>
<comment type="caution">
    <text evidence="2">The sequence shown here is derived from an EMBL/GenBank/DDBJ whole genome shotgun (WGS) entry which is preliminary data.</text>
</comment>
<reference evidence="2" key="1">
    <citation type="submission" date="2021-06" db="EMBL/GenBank/DDBJ databases">
        <authorList>
            <person name="Kallberg Y."/>
            <person name="Tangrot J."/>
            <person name="Rosling A."/>
        </authorList>
    </citation>
    <scope>NUCLEOTIDE SEQUENCE</scope>
    <source>
        <strain evidence="2">IN212</strain>
    </source>
</reference>
<accession>A0A9N9ECC6</accession>
<dbReference type="EMBL" id="CAJVPZ010015708">
    <property type="protein sequence ID" value="CAG8668138.1"/>
    <property type="molecule type" value="Genomic_DNA"/>
</dbReference>
<feature type="region of interest" description="Disordered" evidence="1">
    <location>
        <begin position="25"/>
        <end position="44"/>
    </location>
</feature>
<keyword evidence="3" id="KW-1185">Reference proteome</keyword>
<evidence type="ECO:0000313" key="3">
    <source>
        <dbReference type="Proteomes" id="UP000789396"/>
    </source>
</evidence>
<dbReference type="AlphaFoldDB" id="A0A9N9ECC6"/>
<feature type="non-terminal residue" evidence="2">
    <location>
        <position position="1"/>
    </location>
</feature>
<name>A0A9N9ECC6_9GLOM</name>
<evidence type="ECO:0000256" key="1">
    <source>
        <dbReference type="SAM" id="MobiDB-lite"/>
    </source>
</evidence>